<gene>
    <name evidence="1" type="ORF">CPAR01_10995</name>
</gene>
<dbReference type="InterPro" id="IPR021842">
    <property type="entry name" value="DUF3435"/>
</dbReference>
<dbReference type="Pfam" id="PF11917">
    <property type="entry name" value="DUF3435"/>
    <property type="match status" value="1"/>
</dbReference>
<dbReference type="GeneID" id="85379153"/>
<sequence>MADNSGRRRQRGEAKSAWLDRLRNTNSAAGDTNEFFRLMQDAKESDVAAVGFRHASVATQKRQDRILEDYRFFVRLFKEIADDITEKELDEICFPSPTEGEQPENFNGLWLLLRPYIYFVAEDKIPRSNAHTIISYTTLIQYREALQFWVPRKYNERGIKPPMGRHVFNKMTELLRKLAVEKKLIRFNSGPDGKVSIGLDDIRQLIDMDVKETVSIELSEQHHFALCLARTCALRPGALGPSVNDKVQTGRVTEELPYLAWKDCNLQRGSEKGMWTLQLTIRNLKTNKEKDAEGAVRNKTMHFRLSSPQQQSNLALSVPHRLLVIGLRRGVFEGLSTIDDLFDSELNRISIKDEFRDRPVLLAGKQRGLGLRDDHTPLPANSLTRWISLRGERMGWPGQVTFYSIRRLSAAAYVKALGVDNARILMSHEPDSRTLERFYVDRTSITDVSAITLGEEVGSGKADEFMQLEMTSGVTLDRLPAEKIIETYGPELNALFRQYIRADENYAMLSRKEKKNRDRVLRRKAFLVLRREIVSLYRKKQTTAERAMRKEELLGRATLFNKKLVEAYAEEDGDDNSEDVANLGSVDFDLEFEQSTENVQGGGAEVVHDVEEDAEDMEGAVRDREITVPEELQFTDAAINYVEAAAAIPYEVAAKLAMRLMLFHEEGQYQRQGDVSCSRCQQDDTVSEDKKAKTYTVGHLREHVASDFHTPYKQWIRRAHNNRDGRSYYCPYCMQVHPEGDSTSFSQLKFLLRHIRKCDLNRIADAHDWTTTEFAKKHEELKKADGWYDDDWEVNQSTNIERGTSRRAKTVLAARKTRAKKKLPEPIPIAGHLGLLWAAPGQIKEEVGSGVIFAPAPGESGFKPTNPKSSGPYPGVVFGPTPGEPGFRPTYPKSGGPYPGTIFVPFPGTKGNMPGDGYLMSDWVKGVGPSDLAIALAVHHGL</sequence>
<keyword evidence="2" id="KW-1185">Reference proteome</keyword>
<proteinExistence type="predicted"/>
<accession>A0ABQ9SAC6</accession>
<dbReference type="PANTHER" id="PTHR37535">
    <property type="entry name" value="FLUG DOMAIN PROTEIN"/>
    <property type="match status" value="1"/>
</dbReference>
<organism evidence="1 2">
    <name type="scientific">Colletotrichum paranaense</name>
    <dbReference type="NCBI Taxonomy" id="1914294"/>
    <lineage>
        <taxon>Eukaryota</taxon>
        <taxon>Fungi</taxon>
        <taxon>Dikarya</taxon>
        <taxon>Ascomycota</taxon>
        <taxon>Pezizomycotina</taxon>
        <taxon>Sordariomycetes</taxon>
        <taxon>Hypocreomycetidae</taxon>
        <taxon>Glomerellales</taxon>
        <taxon>Glomerellaceae</taxon>
        <taxon>Colletotrichum</taxon>
        <taxon>Colletotrichum acutatum species complex</taxon>
    </lineage>
</organism>
<name>A0ABQ9SAC6_9PEZI</name>
<dbReference type="Proteomes" id="UP001241169">
    <property type="component" value="Unassembled WGS sequence"/>
</dbReference>
<dbReference type="EMBL" id="MOPA01000009">
    <property type="protein sequence ID" value="KAK1531346.1"/>
    <property type="molecule type" value="Genomic_DNA"/>
</dbReference>
<dbReference type="RefSeq" id="XP_060345602.1">
    <property type="nucleotide sequence ID" value="XM_060495254.1"/>
</dbReference>
<evidence type="ECO:0000313" key="1">
    <source>
        <dbReference type="EMBL" id="KAK1531346.1"/>
    </source>
</evidence>
<comment type="caution">
    <text evidence="1">The sequence shown here is derived from an EMBL/GenBank/DDBJ whole genome shotgun (WGS) entry which is preliminary data.</text>
</comment>
<dbReference type="PANTHER" id="PTHR37535:SF3">
    <property type="entry name" value="FLUG DOMAIN-CONTAINING PROTEIN"/>
    <property type="match status" value="1"/>
</dbReference>
<protein>
    <submittedName>
        <fullName evidence="1">Uncharacterized protein</fullName>
    </submittedName>
</protein>
<evidence type="ECO:0000313" key="2">
    <source>
        <dbReference type="Proteomes" id="UP001241169"/>
    </source>
</evidence>
<reference evidence="1 2" key="1">
    <citation type="submission" date="2016-10" db="EMBL/GenBank/DDBJ databases">
        <title>The genome sequence of Colletotrichum fioriniae PJ7.</title>
        <authorList>
            <person name="Baroncelli R."/>
        </authorList>
    </citation>
    <scope>NUCLEOTIDE SEQUENCE [LARGE SCALE GENOMIC DNA]</scope>
    <source>
        <strain evidence="1 2">IMI 384185</strain>
    </source>
</reference>